<comment type="caution">
    <text evidence="3">The sequence shown here is derived from an EMBL/GenBank/DDBJ whole genome shotgun (WGS) entry which is preliminary data.</text>
</comment>
<sequence>MDILGILLPIAGLVVGVVLMLADPLLLSRVGGERDDGTGAVPTRATGAGGERLSWR</sequence>
<keyword evidence="2" id="KW-0472">Membrane</keyword>
<reference evidence="4" key="1">
    <citation type="journal article" date="2019" name="Int. J. Syst. Evol. Microbiol.">
        <title>The Global Catalogue of Microorganisms (GCM) 10K type strain sequencing project: providing services to taxonomists for standard genome sequencing and annotation.</title>
        <authorList>
            <consortium name="The Broad Institute Genomics Platform"/>
            <consortium name="The Broad Institute Genome Sequencing Center for Infectious Disease"/>
            <person name="Wu L."/>
            <person name="Ma J."/>
        </authorList>
    </citation>
    <scope>NUCLEOTIDE SEQUENCE [LARGE SCALE GENOMIC DNA]</scope>
    <source>
        <strain evidence="4">JCM 3106</strain>
    </source>
</reference>
<organism evidence="3 4">
    <name type="scientific">Streptosporangium longisporum</name>
    <dbReference type="NCBI Taxonomy" id="46187"/>
    <lineage>
        <taxon>Bacteria</taxon>
        <taxon>Bacillati</taxon>
        <taxon>Actinomycetota</taxon>
        <taxon>Actinomycetes</taxon>
        <taxon>Streptosporangiales</taxon>
        <taxon>Streptosporangiaceae</taxon>
        <taxon>Streptosporangium</taxon>
    </lineage>
</organism>
<dbReference type="RefSeq" id="WP_344898994.1">
    <property type="nucleotide sequence ID" value="NZ_BAAAWD010000014.1"/>
</dbReference>
<keyword evidence="2" id="KW-0812">Transmembrane</keyword>
<proteinExistence type="predicted"/>
<feature type="region of interest" description="Disordered" evidence="1">
    <location>
        <begin position="34"/>
        <end position="56"/>
    </location>
</feature>
<keyword evidence="4" id="KW-1185">Reference proteome</keyword>
<evidence type="ECO:0000256" key="2">
    <source>
        <dbReference type="SAM" id="Phobius"/>
    </source>
</evidence>
<feature type="transmembrane region" description="Helical" evidence="2">
    <location>
        <begin position="6"/>
        <end position="27"/>
    </location>
</feature>
<evidence type="ECO:0000256" key="1">
    <source>
        <dbReference type="SAM" id="MobiDB-lite"/>
    </source>
</evidence>
<evidence type="ECO:0000313" key="4">
    <source>
        <dbReference type="Proteomes" id="UP001499930"/>
    </source>
</evidence>
<name>A0ABP6KQ79_9ACTN</name>
<dbReference type="EMBL" id="BAAAWD010000014">
    <property type="protein sequence ID" value="GAA3018201.1"/>
    <property type="molecule type" value="Genomic_DNA"/>
</dbReference>
<gene>
    <name evidence="3" type="ORF">GCM10017559_47670</name>
</gene>
<protein>
    <submittedName>
        <fullName evidence="3">Uncharacterized protein</fullName>
    </submittedName>
</protein>
<dbReference type="Proteomes" id="UP001499930">
    <property type="component" value="Unassembled WGS sequence"/>
</dbReference>
<keyword evidence="2" id="KW-1133">Transmembrane helix</keyword>
<evidence type="ECO:0000313" key="3">
    <source>
        <dbReference type="EMBL" id="GAA3018201.1"/>
    </source>
</evidence>
<accession>A0ABP6KQ79</accession>